<evidence type="ECO:0000313" key="2">
    <source>
        <dbReference type="Proteomes" id="UP000245910"/>
    </source>
</evidence>
<keyword evidence="2" id="KW-1185">Reference proteome</keyword>
<dbReference type="Proteomes" id="UP000245910">
    <property type="component" value="Chromosome II"/>
</dbReference>
<sequence>MDIVAFLDVTPTDAPFGSGTQPFSTTTETVTEGIATFSKGLDVINTTDDIVTSSLPAGRSVIFLILSPDKNKLDIYKKTRVGFVRNNSPQNGMPIFYLGESSKELAGGYFPPDSVTKTFEDSGQLVFRNTLLLNGEAGFY</sequence>
<proteinExistence type="predicted"/>
<evidence type="ECO:0000313" key="1">
    <source>
        <dbReference type="EMBL" id="CEI60056.1"/>
    </source>
</evidence>
<name>A0A2L2TAW1_9HYPO</name>
<protein>
    <submittedName>
        <fullName evidence="1">Uncharacterized protein</fullName>
    </submittedName>
</protein>
<dbReference type="EMBL" id="LN649230">
    <property type="protein sequence ID" value="CEI60056.1"/>
    <property type="molecule type" value="Genomic_DNA"/>
</dbReference>
<reference evidence="2" key="1">
    <citation type="submission" date="2014-10" db="EMBL/GenBank/DDBJ databases">
        <authorList>
            <person name="King R."/>
        </authorList>
    </citation>
    <scope>NUCLEOTIDE SEQUENCE [LARGE SCALE GENOMIC DNA]</scope>
    <source>
        <strain evidence="2">A3/5</strain>
    </source>
</reference>
<dbReference type="AlphaFoldDB" id="A0A2L2TAW1"/>
<accession>A0A2L2TAW1</accession>
<organism evidence="1 2">
    <name type="scientific">Fusarium venenatum</name>
    <dbReference type="NCBI Taxonomy" id="56646"/>
    <lineage>
        <taxon>Eukaryota</taxon>
        <taxon>Fungi</taxon>
        <taxon>Dikarya</taxon>
        <taxon>Ascomycota</taxon>
        <taxon>Pezizomycotina</taxon>
        <taxon>Sordariomycetes</taxon>
        <taxon>Hypocreomycetidae</taxon>
        <taxon>Hypocreales</taxon>
        <taxon>Nectriaceae</taxon>
        <taxon>Fusarium</taxon>
    </lineage>
</organism>